<organism evidence="1 2">
    <name type="scientific">Eumeta variegata</name>
    <name type="common">Bagworm moth</name>
    <name type="synonym">Eumeta japonica</name>
    <dbReference type="NCBI Taxonomy" id="151549"/>
    <lineage>
        <taxon>Eukaryota</taxon>
        <taxon>Metazoa</taxon>
        <taxon>Ecdysozoa</taxon>
        <taxon>Arthropoda</taxon>
        <taxon>Hexapoda</taxon>
        <taxon>Insecta</taxon>
        <taxon>Pterygota</taxon>
        <taxon>Neoptera</taxon>
        <taxon>Endopterygota</taxon>
        <taxon>Lepidoptera</taxon>
        <taxon>Glossata</taxon>
        <taxon>Ditrysia</taxon>
        <taxon>Tineoidea</taxon>
        <taxon>Psychidae</taxon>
        <taxon>Oiketicinae</taxon>
        <taxon>Eumeta</taxon>
    </lineage>
</organism>
<comment type="caution">
    <text evidence="1">The sequence shown here is derived from an EMBL/GenBank/DDBJ whole genome shotgun (WGS) entry which is preliminary data.</text>
</comment>
<keyword evidence="2" id="KW-1185">Reference proteome</keyword>
<evidence type="ECO:0000313" key="1">
    <source>
        <dbReference type="EMBL" id="GBP28944.1"/>
    </source>
</evidence>
<name>A0A4C1UT00_EUMVA</name>
<reference evidence="1 2" key="1">
    <citation type="journal article" date="2019" name="Commun. Biol.">
        <title>The bagworm genome reveals a unique fibroin gene that provides high tensile strength.</title>
        <authorList>
            <person name="Kono N."/>
            <person name="Nakamura H."/>
            <person name="Ohtoshi R."/>
            <person name="Tomita M."/>
            <person name="Numata K."/>
            <person name="Arakawa K."/>
        </authorList>
    </citation>
    <scope>NUCLEOTIDE SEQUENCE [LARGE SCALE GENOMIC DNA]</scope>
</reference>
<dbReference type="Proteomes" id="UP000299102">
    <property type="component" value="Unassembled WGS sequence"/>
</dbReference>
<evidence type="ECO:0000313" key="2">
    <source>
        <dbReference type="Proteomes" id="UP000299102"/>
    </source>
</evidence>
<dbReference type="AlphaFoldDB" id="A0A4C1UT00"/>
<accession>A0A4C1UT00</accession>
<sequence length="90" mass="10122">MTICDWRNHRYGLTEMHFRSPPAPRDPRRPRCRRRCLHTPSSLTRRARTEEASVPVIALTESQIRVRSVSWKILADVQTGAGGGGAGARV</sequence>
<protein>
    <submittedName>
        <fullName evidence="1">Uncharacterized protein</fullName>
    </submittedName>
</protein>
<dbReference type="EMBL" id="BGZK01000214">
    <property type="protein sequence ID" value="GBP28944.1"/>
    <property type="molecule type" value="Genomic_DNA"/>
</dbReference>
<proteinExistence type="predicted"/>
<gene>
    <name evidence="1" type="ORF">EVAR_83843_1</name>
</gene>